<keyword evidence="1" id="KW-0732">Signal</keyword>
<dbReference type="AlphaFoldDB" id="A0A7S2IAS8"/>
<dbReference type="PANTHER" id="PTHR40861:SF1">
    <property type="entry name" value="PHOSPHATIDATE PHOSPHATASE APP1 CATALYTIC DOMAIN-CONTAINING PROTEIN"/>
    <property type="match status" value="1"/>
</dbReference>
<gene>
    <name evidence="2" type="ORF">HTAM1171_LOCUS10793</name>
</gene>
<evidence type="ECO:0000313" key="2">
    <source>
        <dbReference type="EMBL" id="CAD9513646.1"/>
    </source>
</evidence>
<sequence>MTTRLLLLFLLLDALVVIMGFVPTNDNGMMIRRPSLLCSGEQTTIHSRIYQRQSSLGMASTQQQQNNDYRPYTQVISDVDDTLKSSGGVTVAGVALGGIDIQYTRGEFYPGVFQFMLELSMPTLDNDDDENDTENEKSQFLYPPKVAVLTARAEEFKVALELKGNSKLAKAFRKTGEKAGIDDWGLGPVLYGSVAEWVIQDRKGMRKFSNFERLIEQDPTGTIMQYVYVGDTGELDQEAGETMLREYPEVVKAVFLHVVSDAPFPRVPPPKLINGRPVVFFRTYVGAAARAVQLGLMQEEGLMRVIVEAEAALKGVPTSNEKWLDLERDISEAYRTLSVDL</sequence>
<dbReference type="EMBL" id="HBGV01017488">
    <property type="protein sequence ID" value="CAD9513646.1"/>
    <property type="molecule type" value="Transcribed_RNA"/>
</dbReference>
<feature type="chain" id="PRO_5031505163" evidence="1">
    <location>
        <begin position="21"/>
        <end position="341"/>
    </location>
</feature>
<feature type="signal peptide" evidence="1">
    <location>
        <begin position="1"/>
        <end position="20"/>
    </location>
</feature>
<organism evidence="2">
    <name type="scientific">Helicotheca tamesis</name>
    <dbReference type="NCBI Taxonomy" id="374047"/>
    <lineage>
        <taxon>Eukaryota</taxon>
        <taxon>Sar</taxon>
        <taxon>Stramenopiles</taxon>
        <taxon>Ochrophyta</taxon>
        <taxon>Bacillariophyta</taxon>
        <taxon>Mediophyceae</taxon>
        <taxon>Lithodesmiophycidae</taxon>
        <taxon>Lithodesmiales</taxon>
        <taxon>Lithodesmiaceae</taxon>
        <taxon>Helicotheca</taxon>
    </lineage>
</organism>
<protein>
    <submittedName>
        <fullName evidence="2">Uncharacterized protein</fullName>
    </submittedName>
</protein>
<name>A0A7S2IAS8_9STRA</name>
<evidence type="ECO:0000256" key="1">
    <source>
        <dbReference type="SAM" id="SignalP"/>
    </source>
</evidence>
<proteinExistence type="predicted"/>
<dbReference type="PANTHER" id="PTHR40861">
    <property type="entry name" value="DUF2183 DOMAIN-CONTAINING PROTEIN"/>
    <property type="match status" value="1"/>
</dbReference>
<reference evidence="2" key="1">
    <citation type="submission" date="2021-01" db="EMBL/GenBank/DDBJ databases">
        <authorList>
            <person name="Corre E."/>
            <person name="Pelletier E."/>
            <person name="Niang G."/>
            <person name="Scheremetjew M."/>
            <person name="Finn R."/>
            <person name="Kale V."/>
            <person name="Holt S."/>
            <person name="Cochrane G."/>
            <person name="Meng A."/>
            <person name="Brown T."/>
            <person name="Cohen L."/>
        </authorList>
    </citation>
    <scope>NUCLEOTIDE SEQUENCE</scope>
    <source>
        <strain evidence="2">CCMP826</strain>
    </source>
</reference>
<accession>A0A7S2IAS8</accession>